<dbReference type="Proteomes" id="UP000198853">
    <property type="component" value="Unassembled WGS sequence"/>
</dbReference>
<organism evidence="1 2">
    <name type="scientific">Natribacillus halophilus</name>
    <dbReference type="NCBI Taxonomy" id="549003"/>
    <lineage>
        <taxon>Bacteria</taxon>
        <taxon>Bacillati</taxon>
        <taxon>Bacillota</taxon>
        <taxon>Bacilli</taxon>
        <taxon>Bacillales</taxon>
        <taxon>Bacillaceae</taxon>
        <taxon>Natribacillus</taxon>
    </lineage>
</organism>
<dbReference type="InterPro" id="IPR052023">
    <property type="entry name" value="Histidine_kinase_KdpD"/>
</dbReference>
<dbReference type="OrthoDB" id="9806130at2"/>
<dbReference type="GO" id="GO:0005886">
    <property type="term" value="C:plasma membrane"/>
    <property type="evidence" value="ECO:0007669"/>
    <property type="project" value="TreeGrafter"/>
</dbReference>
<dbReference type="PANTHER" id="PTHR45569:SF1">
    <property type="entry name" value="SENSOR PROTEIN KDPD"/>
    <property type="match status" value="1"/>
</dbReference>
<keyword evidence="2" id="KW-1185">Reference proteome</keyword>
<proteinExistence type="predicted"/>
<sequence>MKKIEGHIDERIMVFVYYGTNSERLIQRGCRIAGMSGCPLYILTIDQKPLDELDAEKSDYIDRWKKMVNEYGIDELIIMDNETRPVAKVIGEVAREKHITQIILGQTTHKRLSELTKGSLLKSLLKEIPFIDLHLVTVARTLEDQKDHFEKGVRAYLVPEGDQYRLTFNHTEDKAYEGYFFKELGTDFNNGIFKFMKDNETMQVHVTDDYVKELKNVSITESAK</sequence>
<dbReference type="SUPFAM" id="SSF52402">
    <property type="entry name" value="Adenine nucleotide alpha hydrolases-like"/>
    <property type="match status" value="1"/>
</dbReference>
<dbReference type="GO" id="GO:0000155">
    <property type="term" value="F:phosphorelay sensor kinase activity"/>
    <property type="evidence" value="ECO:0007669"/>
    <property type="project" value="TreeGrafter"/>
</dbReference>
<reference evidence="1 2" key="1">
    <citation type="submission" date="2016-10" db="EMBL/GenBank/DDBJ databases">
        <authorList>
            <person name="de Groot N.N."/>
        </authorList>
    </citation>
    <scope>NUCLEOTIDE SEQUENCE [LARGE SCALE GENOMIC DNA]</scope>
    <source>
        <strain evidence="1 2">DSM 21771</strain>
    </source>
</reference>
<gene>
    <name evidence="1" type="ORF">SAMN04488123_101332</name>
</gene>
<evidence type="ECO:0000313" key="2">
    <source>
        <dbReference type="Proteomes" id="UP000198853"/>
    </source>
</evidence>
<protein>
    <submittedName>
        <fullName evidence="1">Universal stress protein family protein</fullName>
    </submittedName>
</protein>
<accession>A0A1G8JPA3</accession>
<dbReference type="EMBL" id="FNEN01000001">
    <property type="protein sequence ID" value="SDI33016.1"/>
    <property type="molecule type" value="Genomic_DNA"/>
</dbReference>
<dbReference type="InterPro" id="IPR014729">
    <property type="entry name" value="Rossmann-like_a/b/a_fold"/>
</dbReference>
<dbReference type="Gene3D" id="3.40.50.620">
    <property type="entry name" value="HUPs"/>
    <property type="match status" value="1"/>
</dbReference>
<evidence type="ECO:0000313" key="1">
    <source>
        <dbReference type="EMBL" id="SDI33016.1"/>
    </source>
</evidence>
<dbReference type="PANTHER" id="PTHR45569">
    <property type="entry name" value="SENSOR PROTEIN KDPD"/>
    <property type="match status" value="1"/>
</dbReference>
<name>A0A1G8JPA3_9BACI</name>
<dbReference type="AlphaFoldDB" id="A0A1G8JPA3"/>
<dbReference type="RefSeq" id="WP_090395792.1">
    <property type="nucleotide sequence ID" value="NZ_FNEN01000001.1"/>
</dbReference>